<evidence type="ECO:0000313" key="1">
    <source>
        <dbReference type="EMBL" id="OLY80058.1"/>
    </source>
</evidence>
<comment type="caution">
    <text evidence="1">The sequence shown here is derived from an EMBL/GenBank/DDBJ whole genome shotgun (WGS) entry which is preliminary data.</text>
</comment>
<dbReference type="STRING" id="133383.A0A1R0GT85"/>
<dbReference type="Proteomes" id="UP000187455">
    <property type="component" value="Unassembled WGS sequence"/>
</dbReference>
<protein>
    <submittedName>
        <fullName evidence="1">Uncharacterized protein</fullName>
    </submittedName>
</protein>
<name>A0A1R0GT85_9FUNG</name>
<evidence type="ECO:0000313" key="2">
    <source>
        <dbReference type="Proteomes" id="UP000187455"/>
    </source>
</evidence>
<sequence>MAHESVPLSLRRKVVLIFDQDVLTPTNVSPEIDEAYEKSYKSAYKVAAWAALNICHKDNDHVFLTCVIKEDKLLDPAVVSEIVNS</sequence>
<gene>
    <name evidence="1" type="ORF">AYI68_g5855</name>
</gene>
<accession>A0A1R0GT85</accession>
<dbReference type="AlphaFoldDB" id="A0A1R0GT85"/>
<dbReference type="OrthoDB" id="843225at2759"/>
<reference evidence="1 2" key="1">
    <citation type="journal article" date="2016" name="Mol. Biol. Evol.">
        <title>Genome-Wide Survey of Gut Fungi (Harpellales) Reveals the First Horizontally Transferred Ubiquitin Gene from a Mosquito Host.</title>
        <authorList>
            <person name="Wang Y."/>
            <person name="White M.M."/>
            <person name="Kvist S."/>
            <person name="Moncalvo J.M."/>
        </authorList>
    </citation>
    <scope>NUCLEOTIDE SEQUENCE [LARGE SCALE GENOMIC DNA]</scope>
    <source>
        <strain evidence="1 2">ALG-7-W6</strain>
    </source>
</reference>
<keyword evidence="2" id="KW-1185">Reference proteome</keyword>
<dbReference type="EMBL" id="LSSL01003819">
    <property type="protein sequence ID" value="OLY80058.1"/>
    <property type="molecule type" value="Genomic_DNA"/>
</dbReference>
<organism evidence="1 2">
    <name type="scientific">Smittium mucronatum</name>
    <dbReference type="NCBI Taxonomy" id="133383"/>
    <lineage>
        <taxon>Eukaryota</taxon>
        <taxon>Fungi</taxon>
        <taxon>Fungi incertae sedis</taxon>
        <taxon>Zoopagomycota</taxon>
        <taxon>Kickxellomycotina</taxon>
        <taxon>Harpellomycetes</taxon>
        <taxon>Harpellales</taxon>
        <taxon>Legeriomycetaceae</taxon>
        <taxon>Smittium</taxon>
    </lineage>
</organism>
<proteinExistence type="predicted"/>